<accession>A0AAD3XSZ1</accession>
<sequence length="142" mass="15419">MVRCSTRWPIMLSSRMIVRSWDDSLTGFDESFLEVKPVEFRSGSRMPANTVAKEPMGHANLGEAGSAPVIPPVVASPLDATVVEVHPTEVPADICPVEIRGPPHVDEPVTTGKPVLESTALAFLGALQSPYRIRALRHLIQL</sequence>
<name>A0AAD3XSZ1_NEPGR</name>
<protein>
    <submittedName>
        <fullName evidence="1">Uncharacterized protein</fullName>
    </submittedName>
</protein>
<keyword evidence="2" id="KW-1185">Reference proteome</keyword>
<comment type="caution">
    <text evidence="1">The sequence shown here is derived from an EMBL/GenBank/DDBJ whole genome shotgun (WGS) entry which is preliminary data.</text>
</comment>
<dbReference type="Proteomes" id="UP001279734">
    <property type="component" value="Unassembled WGS sequence"/>
</dbReference>
<dbReference type="EMBL" id="BSYO01000015">
    <property type="protein sequence ID" value="GMH15241.1"/>
    <property type="molecule type" value="Genomic_DNA"/>
</dbReference>
<organism evidence="1 2">
    <name type="scientific">Nepenthes gracilis</name>
    <name type="common">Slender pitcher plant</name>
    <dbReference type="NCBI Taxonomy" id="150966"/>
    <lineage>
        <taxon>Eukaryota</taxon>
        <taxon>Viridiplantae</taxon>
        <taxon>Streptophyta</taxon>
        <taxon>Embryophyta</taxon>
        <taxon>Tracheophyta</taxon>
        <taxon>Spermatophyta</taxon>
        <taxon>Magnoliopsida</taxon>
        <taxon>eudicotyledons</taxon>
        <taxon>Gunneridae</taxon>
        <taxon>Pentapetalae</taxon>
        <taxon>Caryophyllales</taxon>
        <taxon>Nepenthaceae</taxon>
        <taxon>Nepenthes</taxon>
    </lineage>
</organism>
<evidence type="ECO:0000313" key="1">
    <source>
        <dbReference type="EMBL" id="GMH15241.1"/>
    </source>
</evidence>
<evidence type="ECO:0000313" key="2">
    <source>
        <dbReference type="Proteomes" id="UP001279734"/>
    </source>
</evidence>
<gene>
    <name evidence="1" type="ORF">Nepgr_017082</name>
</gene>
<proteinExistence type="predicted"/>
<dbReference type="AlphaFoldDB" id="A0AAD3XSZ1"/>
<reference evidence="1" key="1">
    <citation type="submission" date="2023-05" db="EMBL/GenBank/DDBJ databases">
        <title>Nepenthes gracilis genome sequencing.</title>
        <authorList>
            <person name="Fukushima K."/>
        </authorList>
    </citation>
    <scope>NUCLEOTIDE SEQUENCE</scope>
    <source>
        <strain evidence="1">SING2019-196</strain>
    </source>
</reference>